<dbReference type="Pfam" id="PF23607">
    <property type="entry name" value="WZC_N"/>
    <property type="match status" value="1"/>
</dbReference>
<name>A0A4R1F361_9GAMM</name>
<organism evidence="18 19">
    <name type="scientific">Cocleimonas flava</name>
    <dbReference type="NCBI Taxonomy" id="634765"/>
    <lineage>
        <taxon>Bacteria</taxon>
        <taxon>Pseudomonadati</taxon>
        <taxon>Pseudomonadota</taxon>
        <taxon>Gammaproteobacteria</taxon>
        <taxon>Thiotrichales</taxon>
        <taxon>Thiotrichaceae</taxon>
        <taxon>Cocleimonas</taxon>
    </lineage>
</organism>
<evidence type="ECO:0000313" key="19">
    <source>
        <dbReference type="Proteomes" id="UP000294887"/>
    </source>
</evidence>
<feature type="domain" description="Polysaccharide chain length determinant N-terminal" evidence="15">
    <location>
        <begin position="12"/>
        <end position="103"/>
    </location>
</feature>
<proteinExistence type="inferred from homology"/>
<dbReference type="NCBIfam" id="TIGR01007">
    <property type="entry name" value="eps_fam"/>
    <property type="match status" value="1"/>
</dbReference>
<gene>
    <name evidence="18" type="ORF">EV695_0505</name>
</gene>
<dbReference type="InterPro" id="IPR032807">
    <property type="entry name" value="GNVR"/>
</dbReference>
<dbReference type="RefSeq" id="WP_131904329.1">
    <property type="nucleotide sequence ID" value="NZ_BAAAFU010000008.1"/>
</dbReference>
<dbReference type="PANTHER" id="PTHR32309">
    <property type="entry name" value="TYROSINE-PROTEIN KINASE"/>
    <property type="match status" value="1"/>
</dbReference>
<evidence type="ECO:0000256" key="8">
    <source>
        <dbReference type="ARBA" id="ARBA00022777"/>
    </source>
</evidence>
<keyword evidence="19" id="KW-1185">Reference proteome</keyword>
<dbReference type="Pfam" id="PF02706">
    <property type="entry name" value="Wzz"/>
    <property type="match status" value="1"/>
</dbReference>
<dbReference type="Gene3D" id="3.40.50.300">
    <property type="entry name" value="P-loop containing nucleotide triphosphate hydrolases"/>
    <property type="match status" value="1"/>
</dbReference>
<evidence type="ECO:0000256" key="13">
    <source>
        <dbReference type="ARBA" id="ARBA00053015"/>
    </source>
</evidence>
<dbReference type="GO" id="GO:0005524">
    <property type="term" value="F:ATP binding"/>
    <property type="evidence" value="ECO:0007669"/>
    <property type="project" value="UniProtKB-KW"/>
</dbReference>
<dbReference type="GO" id="GO:0004713">
    <property type="term" value="F:protein tyrosine kinase activity"/>
    <property type="evidence" value="ECO:0007669"/>
    <property type="project" value="UniProtKB-KW"/>
</dbReference>
<evidence type="ECO:0000259" key="15">
    <source>
        <dbReference type="Pfam" id="PF02706"/>
    </source>
</evidence>
<dbReference type="CDD" id="cd05387">
    <property type="entry name" value="BY-kinase"/>
    <property type="match status" value="1"/>
</dbReference>
<dbReference type="InterPro" id="IPR003856">
    <property type="entry name" value="LPS_length_determ_N"/>
</dbReference>
<dbReference type="AlphaFoldDB" id="A0A4R1F361"/>
<evidence type="ECO:0000256" key="5">
    <source>
        <dbReference type="ARBA" id="ARBA00022679"/>
    </source>
</evidence>
<evidence type="ECO:0000256" key="1">
    <source>
        <dbReference type="ARBA" id="ARBA00004429"/>
    </source>
</evidence>
<evidence type="ECO:0000259" key="16">
    <source>
        <dbReference type="Pfam" id="PF13614"/>
    </source>
</evidence>
<evidence type="ECO:0000256" key="12">
    <source>
        <dbReference type="ARBA" id="ARBA00023137"/>
    </source>
</evidence>
<keyword evidence="6 14" id="KW-0812">Transmembrane</keyword>
<dbReference type="SUPFAM" id="SSF52540">
    <property type="entry name" value="P-loop containing nucleoside triphosphate hydrolases"/>
    <property type="match status" value="1"/>
</dbReference>
<evidence type="ECO:0000256" key="6">
    <source>
        <dbReference type="ARBA" id="ARBA00022692"/>
    </source>
</evidence>
<sequence>MSTTNQQYSDNDEIDLRELLTTLLDGKWLILSLIIASLLLALIYAFGATPIYRADTLLQIEAEKAGIPGLEEITGLGSDNASASTELQILKSRKIIGKAVHDLKLDIIATPKKIPLFSNLSKRFLKESDINFVPFNISWLSSYSWAYESIKINRLEVGKNYINEPLTLISHEFGEYSLYHDDKLLLTGKVGKLESSSDGLLEINIQELNASDGKEFSINKLSNYQAIVELQKKIGASEQGKNTGIINLALEGENQEQILDILDNVSNSYLLQNKSRSSEEASNALNFLNEQIKPVKERSEIAEAALKEYRTNNRTADMSMETQTILKVVADIDTQLQQLSLRRDQLNLKYTANHPTLTSLASQETKLNKRRNETLSKITELPETQQQLLKLEGDYTVANTIYVDLLNKIQEFKIAKASNVGNVYILDTAAVNEEPVKPKKALILALGSLLGLMLGILIIFLKKALYYKVNNPEILEEQIGLPVYATIPLSKGVKLTGGLKKKKQKQKTLLAIEDNNDPAIESLRSLRTSLHFALLEAKNNIVMITGPSPGIGKSFISSNLAAVISGSDQRVLLIDADMRKGYLHNLVNVPITPGLSDLISEKSTIEDSIHTYKCNGNSFDVLTRGQTPPNPSELLMHQNFEKLLTELSGNYDLILIDTPPIHAVTDPTIVGRLSGVVFMVVRQDMHAMKEIEHAVKRLSNTGIETKGFIFNGYDAKKNRNAYGYQSYYGEYQSD</sequence>
<evidence type="ECO:0000256" key="2">
    <source>
        <dbReference type="ARBA" id="ARBA00008883"/>
    </source>
</evidence>
<dbReference type="Pfam" id="PF13807">
    <property type="entry name" value="GNVR"/>
    <property type="match status" value="1"/>
</dbReference>
<keyword evidence="8 18" id="KW-0418">Kinase</keyword>
<comment type="catalytic activity">
    <reaction evidence="13">
        <text>L-tyrosyl-[protein] + ATP = O-phospho-L-tyrosyl-[protein] + ADP + H(+)</text>
        <dbReference type="Rhea" id="RHEA:10596"/>
        <dbReference type="Rhea" id="RHEA-COMP:10136"/>
        <dbReference type="Rhea" id="RHEA-COMP:20101"/>
        <dbReference type="ChEBI" id="CHEBI:15378"/>
        <dbReference type="ChEBI" id="CHEBI:30616"/>
        <dbReference type="ChEBI" id="CHEBI:46858"/>
        <dbReference type="ChEBI" id="CHEBI:61978"/>
        <dbReference type="ChEBI" id="CHEBI:456216"/>
    </reaction>
</comment>
<keyword evidence="12" id="KW-0829">Tyrosine-protein kinase</keyword>
<feature type="transmembrane region" description="Helical" evidence="14">
    <location>
        <begin position="28"/>
        <end position="47"/>
    </location>
</feature>
<evidence type="ECO:0000313" key="18">
    <source>
        <dbReference type="EMBL" id="TCJ88647.1"/>
    </source>
</evidence>
<dbReference type="InterPro" id="IPR027417">
    <property type="entry name" value="P-loop_NTPase"/>
</dbReference>
<keyword evidence="10 14" id="KW-1133">Transmembrane helix</keyword>
<dbReference type="PANTHER" id="PTHR32309:SF32">
    <property type="entry name" value="TYROSINE-PROTEIN KINASE ETK-RELATED"/>
    <property type="match status" value="1"/>
</dbReference>
<keyword evidence="9" id="KW-0067">ATP-binding</keyword>
<feature type="transmembrane region" description="Helical" evidence="14">
    <location>
        <begin position="441"/>
        <end position="461"/>
    </location>
</feature>
<protein>
    <submittedName>
        <fullName evidence="18">Tyrosine-protein kinase Etk/Wzc</fullName>
    </submittedName>
</protein>
<feature type="domain" description="AAA" evidence="16">
    <location>
        <begin position="547"/>
        <end position="694"/>
    </location>
</feature>
<keyword evidence="11 14" id="KW-0472">Membrane</keyword>
<evidence type="ECO:0000256" key="4">
    <source>
        <dbReference type="ARBA" id="ARBA00022519"/>
    </source>
</evidence>
<comment type="similarity">
    <text evidence="2">Belongs to the etk/wzc family.</text>
</comment>
<keyword evidence="4" id="KW-0997">Cell inner membrane</keyword>
<evidence type="ECO:0000256" key="10">
    <source>
        <dbReference type="ARBA" id="ARBA00022989"/>
    </source>
</evidence>
<dbReference type="GO" id="GO:0005886">
    <property type="term" value="C:plasma membrane"/>
    <property type="evidence" value="ECO:0007669"/>
    <property type="project" value="UniProtKB-SubCell"/>
</dbReference>
<dbReference type="InterPro" id="IPR025669">
    <property type="entry name" value="AAA_dom"/>
</dbReference>
<comment type="caution">
    <text evidence="18">The sequence shown here is derived from an EMBL/GenBank/DDBJ whole genome shotgun (WGS) entry which is preliminary data.</text>
</comment>
<dbReference type="OrthoDB" id="9775724at2"/>
<dbReference type="GO" id="GO:0042802">
    <property type="term" value="F:identical protein binding"/>
    <property type="evidence" value="ECO:0007669"/>
    <property type="project" value="UniProtKB-ARBA"/>
</dbReference>
<dbReference type="InterPro" id="IPR050445">
    <property type="entry name" value="Bact_polysacc_biosynth/exp"/>
</dbReference>
<dbReference type="FunFam" id="3.40.50.300:FF:000527">
    <property type="entry name" value="Tyrosine-protein kinase etk"/>
    <property type="match status" value="1"/>
</dbReference>
<dbReference type="InterPro" id="IPR005702">
    <property type="entry name" value="Wzc-like_C"/>
</dbReference>
<evidence type="ECO:0000256" key="7">
    <source>
        <dbReference type="ARBA" id="ARBA00022741"/>
    </source>
</evidence>
<comment type="subcellular location">
    <subcellularLocation>
        <location evidence="1">Cell inner membrane</location>
        <topology evidence="1">Multi-pass membrane protein</topology>
    </subcellularLocation>
</comment>
<evidence type="ECO:0000256" key="3">
    <source>
        <dbReference type="ARBA" id="ARBA00022475"/>
    </source>
</evidence>
<dbReference type="Proteomes" id="UP000294887">
    <property type="component" value="Unassembled WGS sequence"/>
</dbReference>
<evidence type="ECO:0000256" key="11">
    <source>
        <dbReference type="ARBA" id="ARBA00023136"/>
    </source>
</evidence>
<feature type="domain" description="Tyrosine-protein kinase G-rich" evidence="17">
    <location>
        <begin position="383"/>
        <end position="464"/>
    </location>
</feature>
<reference evidence="18 19" key="1">
    <citation type="submission" date="2019-03" db="EMBL/GenBank/DDBJ databases">
        <title>Genomic Encyclopedia of Type Strains, Phase IV (KMG-IV): sequencing the most valuable type-strain genomes for metagenomic binning, comparative biology and taxonomic classification.</title>
        <authorList>
            <person name="Goeker M."/>
        </authorList>
    </citation>
    <scope>NUCLEOTIDE SEQUENCE [LARGE SCALE GENOMIC DNA]</scope>
    <source>
        <strain evidence="18 19">DSM 24830</strain>
    </source>
</reference>
<evidence type="ECO:0000256" key="9">
    <source>
        <dbReference type="ARBA" id="ARBA00022840"/>
    </source>
</evidence>
<keyword evidence="3" id="KW-1003">Cell membrane</keyword>
<accession>A0A4R1F361</accession>
<evidence type="ECO:0000259" key="17">
    <source>
        <dbReference type="Pfam" id="PF13807"/>
    </source>
</evidence>
<keyword evidence="7" id="KW-0547">Nucleotide-binding</keyword>
<evidence type="ECO:0000256" key="14">
    <source>
        <dbReference type="SAM" id="Phobius"/>
    </source>
</evidence>
<dbReference type="Pfam" id="PF13614">
    <property type="entry name" value="AAA_31"/>
    <property type="match status" value="1"/>
</dbReference>
<keyword evidence="5" id="KW-0808">Transferase</keyword>
<dbReference type="EMBL" id="SMFQ01000002">
    <property type="protein sequence ID" value="TCJ88647.1"/>
    <property type="molecule type" value="Genomic_DNA"/>
</dbReference>